<dbReference type="OrthoDB" id="1261587at2"/>
<keyword evidence="4" id="KW-1185">Reference proteome</keyword>
<dbReference type="SMART" id="SM00530">
    <property type="entry name" value="HTH_XRE"/>
    <property type="match status" value="1"/>
</dbReference>
<sequence>MDLGITIKNIRKQKKQTQTEFALACGITQTYLSQIESNQREPNLSTLKLISIELNVPLPILFFLSLDKEDVEENKREAFEIIDPSIKSLVNEFFAV</sequence>
<dbReference type="EMBL" id="VORT01000004">
    <property type="protein sequence ID" value="TXD73535.1"/>
    <property type="molecule type" value="Genomic_DNA"/>
</dbReference>
<dbReference type="GO" id="GO:0003677">
    <property type="term" value="F:DNA binding"/>
    <property type="evidence" value="ECO:0007669"/>
    <property type="project" value="UniProtKB-KW"/>
</dbReference>
<evidence type="ECO:0000259" key="2">
    <source>
        <dbReference type="PROSITE" id="PS50943"/>
    </source>
</evidence>
<name>A0A5C6Z1H0_9FLAO</name>
<dbReference type="InterPro" id="IPR010982">
    <property type="entry name" value="Lambda_DNA-bd_dom_sf"/>
</dbReference>
<dbReference type="PANTHER" id="PTHR46797">
    <property type="entry name" value="HTH-TYPE TRANSCRIPTIONAL REGULATOR"/>
    <property type="match status" value="1"/>
</dbReference>
<dbReference type="AlphaFoldDB" id="A0A5C6Z1H0"/>
<dbReference type="Pfam" id="PF01381">
    <property type="entry name" value="HTH_3"/>
    <property type="match status" value="1"/>
</dbReference>
<dbReference type="PANTHER" id="PTHR46797:SF1">
    <property type="entry name" value="METHYLPHOSPHONATE SYNTHASE"/>
    <property type="match status" value="1"/>
</dbReference>
<dbReference type="Proteomes" id="UP000321497">
    <property type="component" value="Unassembled WGS sequence"/>
</dbReference>
<dbReference type="InterPro" id="IPR001387">
    <property type="entry name" value="Cro/C1-type_HTH"/>
</dbReference>
<evidence type="ECO:0000313" key="3">
    <source>
        <dbReference type="EMBL" id="TXD73535.1"/>
    </source>
</evidence>
<dbReference type="GO" id="GO:0003700">
    <property type="term" value="F:DNA-binding transcription factor activity"/>
    <property type="evidence" value="ECO:0007669"/>
    <property type="project" value="TreeGrafter"/>
</dbReference>
<dbReference type="Gene3D" id="1.10.260.40">
    <property type="entry name" value="lambda repressor-like DNA-binding domains"/>
    <property type="match status" value="1"/>
</dbReference>
<evidence type="ECO:0000313" key="4">
    <source>
        <dbReference type="Proteomes" id="UP000321497"/>
    </source>
</evidence>
<dbReference type="GO" id="GO:0005829">
    <property type="term" value="C:cytosol"/>
    <property type="evidence" value="ECO:0007669"/>
    <property type="project" value="TreeGrafter"/>
</dbReference>
<accession>A0A5C6Z1H0</accession>
<gene>
    <name evidence="3" type="ORF">ESU54_07165</name>
</gene>
<comment type="caution">
    <text evidence="3">The sequence shown here is derived from an EMBL/GenBank/DDBJ whole genome shotgun (WGS) entry which is preliminary data.</text>
</comment>
<keyword evidence="1" id="KW-0238">DNA-binding</keyword>
<protein>
    <submittedName>
        <fullName evidence="3">Helix-turn-helix transcriptional regulator</fullName>
    </submittedName>
</protein>
<organism evidence="3 4">
    <name type="scientific">Aequorivita antarctica</name>
    <dbReference type="NCBI Taxonomy" id="153266"/>
    <lineage>
        <taxon>Bacteria</taxon>
        <taxon>Pseudomonadati</taxon>
        <taxon>Bacteroidota</taxon>
        <taxon>Flavobacteriia</taxon>
        <taxon>Flavobacteriales</taxon>
        <taxon>Flavobacteriaceae</taxon>
        <taxon>Aequorivita</taxon>
    </lineage>
</organism>
<feature type="domain" description="HTH cro/C1-type" evidence="2">
    <location>
        <begin position="7"/>
        <end position="61"/>
    </location>
</feature>
<reference evidence="3 4" key="1">
    <citation type="submission" date="2019-08" db="EMBL/GenBank/DDBJ databases">
        <title>Genome of Aequorivita antarctica SW49 (type strain).</title>
        <authorList>
            <person name="Bowman J.P."/>
        </authorList>
    </citation>
    <scope>NUCLEOTIDE SEQUENCE [LARGE SCALE GENOMIC DNA]</scope>
    <source>
        <strain evidence="3 4">SW49</strain>
    </source>
</reference>
<dbReference type="RefSeq" id="WP_111845891.1">
    <property type="nucleotide sequence ID" value="NZ_UEGI01000029.1"/>
</dbReference>
<dbReference type="InterPro" id="IPR050807">
    <property type="entry name" value="TransReg_Diox_bact_type"/>
</dbReference>
<dbReference type="PROSITE" id="PS50943">
    <property type="entry name" value="HTH_CROC1"/>
    <property type="match status" value="1"/>
</dbReference>
<proteinExistence type="predicted"/>
<evidence type="ECO:0000256" key="1">
    <source>
        <dbReference type="ARBA" id="ARBA00023125"/>
    </source>
</evidence>
<dbReference type="CDD" id="cd00093">
    <property type="entry name" value="HTH_XRE"/>
    <property type="match status" value="1"/>
</dbReference>
<dbReference type="SUPFAM" id="SSF47413">
    <property type="entry name" value="lambda repressor-like DNA-binding domains"/>
    <property type="match status" value="1"/>
</dbReference>